<dbReference type="AlphaFoldDB" id="A0A6P9DTR7"/>
<evidence type="ECO:0000256" key="16">
    <source>
        <dbReference type="RuleBase" id="RU362060"/>
    </source>
</evidence>
<evidence type="ECO:0000256" key="2">
    <source>
        <dbReference type="ARBA" id="ARBA00002322"/>
    </source>
</evidence>
<comment type="similarity">
    <text evidence="16">Belongs to the peroxidase family. Classical plant (class III) peroxidase subfamily.</text>
</comment>
<accession>A0A6P9DTR7</accession>
<feature type="active site" description="Proton acceptor" evidence="11">
    <location>
        <position position="65"/>
    </location>
</feature>
<comment type="catalytic activity">
    <reaction evidence="1 16">
        <text>2 a phenolic donor + H2O2 = 2 a phenolic radical donor + 2 H2O</text>
        <dbReference type="Rhea" id="RHEA:56136"/>
        <dbReference type="ChEBI" id="CHEBI:15377"/>
        <dbReference type="ChEBI" id="CHEBI:16240"/>
        <dbReference type="ChEBI" id="CHEBI:139520"/>
        <dbReference type="ChEBI" id="CHEBI:139521"/>
        <dbReference type="EC" id="1.11.1.7"/>
    </reaction>
</comment>
<protein>
    <recommendedName>
        <fullName evidence="4 16">Peroxidase</fullName>
        <ecNumber evidence="4 16">1.11.1.7</ecNumber>
    </recommendedName>
</protein>
<dbReference type="SUPFAM" id="SSF48113">
    <property type="entry name" value="Heme-dependent peroxidases"/>
    <property type="match status" value="1"/>
</dbReference>
<dbReference type="GO" id="GO:0140825">
    <property type="term" value="F:lactoperoxidase activity"/>
    <property type="evidence" value="ECO:0007669"/>
    <property type="project" value="UniProtKB-EC"/>
</dbReference>
<feature type="binding site" evidence="13">
    <location>
        <position position="69"/>
    </location>
    <ligand>
        <name>Ca(2+)</name>
        <dbReference type="ChEBI" id="CHEBI:29108"/>
        <label>1</label>
    </ligand>
</feature>
<dbReference type="Gene3D" id="1.10.420.10">
    <property type="entry name" value="Peroxidase, domain 2"/>
    <property type="match status" value="1"/>
</dbReference>
<evidence type="ECO:0000256" key="15">
    <source>
        <dbReference type="PIRSR" id="PIRSR600823-5"/>
    </source>
</evidence>
<keyword evidence="16" id="KW-0376">Hydrogen peroxide</keyword>
<feature type="disulfide bond" evidence="15">
    <location>
        <begin position="214"/>
        <end position="246"/>
    </location>
</feature>
<reference evidence="20" key="1">
    <citation type="submission" date="2025-08" db="UniProtKB">
        <authorList>
            <consortium name="RefSeq"/>
        </authorList>
    </citation>
    <scope>IDENTIFICATION</scope>
    <source>
        <tissue evidence="20">Leaves</tissue>
    </source>
</reference>
<feature type="transmembrane region" description="Helical" evidence="17">
    <location>
        <begin position="68"/>
        <end position="91"/>
    </location>
</feature>
<keyword evidence="17" id="KW-1133">Transmembrane helix</keyword>
<evidence type="ECO:0000256" key="12">
    <source>
        <dbReference type="PIRSR" id="PIRSR600823-2"/>
    </source>
</evidence>
<keyword evidence="9 13" id="KW-0408">Iron</keyword>
<keyword evidence="13 16" id="KW-0106">Calcium</keyword>
<feature type="binding site" evidence="13">
    <location>
        <position position="99"/>
    </location>
    <ligand>
        <name>Ca(2+)</name>
        <dbReference type="ChEBI" id="CHEBI:29108"/>
        <label>1</label>
    </ligand>
</feature>
<feature type="signal peptide" evidence="16">
    <location>
        <begin position="1"/>
        <end position="23"/>
    </location>
</feature>
<dbReference type="GO" id="GO:0005576">
    <property type="term" value="C:extracellular region"/>
    <property type="evidence" value="ECO:0007669"/>
    <property type="project" value="UniProtKB-SubCell"/>
</dbReference>
<feature type="binding site" evidence="13">
    <location>
        <position position="259"/>
    </location>
    <ligand>
        <name>Ca(2+)</name>
        <dbReference type="ChEBI" id="CHEBI:29108"/>
        <label>2</label>
    </ligand>
</feature>
<comment type="cofactor">
    <cofactor evidence="13 16">
        <name>Ca(2+)</name>
        <dbReference type="ChEBI" id="CHEBI:29108"/>
    </cofactor>
    <text evidence="13 16">Binds 2 calcium ions per subunit.</text>
</comment>
<keyword evidence="16" id="KW-0732">Signal</keyword>
<keyword evidence="5 16" id="KW-0575">Peroxidase</keyword>
<dbReference type="FunCoup" id="A0A6P9DTR7">
    <property type="interactions" value="410"/>
</dbReference>
<name>A0A6P9DTR7_JUGRE</name>
<dbReference type="InterPro" id="IPR010255">
    <property type="entry name" value="Haem_peroxidase_sf"/>
</dbReference>
<evidence type="ECO:0000256" key="6">
    <source>
        <dbReference type="ARBA" id="ARBA00022617"/>
    </source>
</evidence>
<dbReference type="InterPro" id="IPR033905">
    <property type="entry name" value="Secretory_peroxidase"/>
</dbReference>
<dbReference type="CDD" id="cd00693">
    <property type="entry name" value="secretory_peroxidase"/>
    <property type="match status" value="1"/>
</dbReference>
<dbReference type="PROSITE" id="PS50873">
    <property type="entry name" value="PEROXIDASE_4"/>
    <property type="match status" value="1"/>
</dbReference>
<dbReference type="PROSITE" id="PS00435">
    <property type="entry name" value="PEROXIDASE_1"/>
    <property type="match status" value="1"/>
</dbReference>
<dbReference type="PANTHER" id="PTHR31517:SF48">
    <property type="entry name" value="PEROXIDASE 16-RELATED"/>
    <property type="match status" value="1"/>
</dbReference>
<evidence type="ECO:0000313" key="19">
    <source>
        <dbReference type="Proteomes" id="UP000235220"/>
    </source>
</evidence>
<evidence type="ECO:0000256" key="4">
    <source>
        <dbReference type="ARBA" id="ARBA00012313"/>
    </source>
</evidence>
<comment type="subcellular location">
    <subcellularLocation>
        <location evidence="16">Secreted</location>
    </subcellularLocation>
</comment>
<feature type="binding site" evidence="13">
    <location>
        <position position="208"/>
    </location>
    <ligand>
        <name>Ca(2+)</name>
        <dbReference type="ChEBI" id="CHEBI:29108"/>
        <label>2</label>
    </ligand>
</feature>
<dbReference type="InterPro" id="IPR000823">
    <property type="entry name" value="Peroxidase_pln"/>
</dbReference>
<dbReference type="InterPro" id="IPR002016">
    <property type="entry name" value="Haem_peroxidase"/>
</dbReference>
<evidence type="ECO:0000256" key="10">
    <source>
        <dbReference type="ARBA" id="ARBA00023157"/>
    </source>
</evidence>
<feature type="binding site" evidence="13">
    <location>
        <position position="267"/>
    </location>
    <ligand>
        <name>Ca(2+)</name>
        <dbReference type="ChEBI" id="CHEBI:29108"/>
        <label>2</label>
    </ligand>
</feature>
<keyword evidence="8 16" id="KW-0560">Oxidoreductase</keyword>
<comment type="cofactor">
    <cofactor evidence="13 16">
        <name>heme b</name>
        <dbReference type="ChEBI" id="CHEBI:60344"/>
    </cofactor>
    <text evidence="13 16">Binds 1 heme b (iron(II)-protoporphyrin IX) group per subunit.</text>
</comment>
<keyword evidence="10 15" id="KW-1015">Disulfide bond</keyword>
<evidence type="ECO:0000256" key="5">
    <source>
        <dbReference type="ARBA" id="ARBA00022559"/>
    </source>
</evidence>
<dbReference type="InterPro" id="IPR019793">
    <property type="entry name" value="Peroxidases_heam-ligand_BS"/>
</dbReference>
<keyword evidence="17" id="KW-0812">Transmembrane</keyword>
<gene>
    <name evidence="20" type="primary">LOC108979685</name>
</gene>
<evidence type="ECO:0000256" key="13">
    <source>
        <dbReference type="PIRSR" id="PIRSR600823-3"/>
    </source>
</evidence>
<sequence>METRGLILLSSLLLPLLLTTTSAQLRSDFYKNTCPNVEALVRSAVTKKFQQTFVTVPATLRLFFHDCFVRVCRLIFMIIIFWLLLGTFWLARCYQFIAEKDHPDDISLAGDGFDTVIKAKAAVDNDPQCTNKVSCADILALATRDAVALAGGPSYTVELGRRDGRISTIAGVQNNLPHPDFNLDQLNAMFSSHGLTQTDVIALSGAHTVGFSHCSRFSKRIYRFSPQNRIDPTLNLAYALQLRQMCPLKVDPRIAINMDPTTPQTFDNAYYRNLQQGKGLFNSDQVLFRDTRSRPTVNLFASNNEAFKQAFASAITKLGRVGVKTGNQGEIRRDCTRVN</sequence>
<feature type="binding site" evidence="13">
    <location>
        <position position="66"/>
    </location>
    <ligand>
        <name>Ca(2+)</name>
        <dbReference type="ChEBI" id="CHEBI:29108"/>
        <label>1</label>
    </ligand>
</feature>
<keyword evidence="16" id="KW-0964">Secreted</keyword>
<evidence type="ECO:0000256" key="17">
    <source>
        <dbReference type="SAM" id="Phobius"/>
    </source>
</evidence>
<evidence type="ECO:0000256" key="11">
    <source>
        <dbReference type="PIRSR" id="PIRSR600823-1"/>
    </source>
</evidence>
<dbReference type="GO" id="GO:0020037">
    <property type="term" value="F:heme binding"/>
    <property type="evidence" value="ECO:0007669"/>
    <property type="project" value="UniProtKB-UniRule"/>
</dbReference>
<dbReference type="OrthoDB" id="2113341at2759"/>
<comment type="function">
    <text evidence="2">Removal of H(2)O(2), oxidation of toxic reductants, biosynthesis and degradation of lignin, suberization, auxin catabolism, response to environmental stresses such as wounding, pathogen attack and oxidative stress. These functions might be dependent on each isozyme/isoform in each plant tissue.</text>
</comment>
<dbReference type="GeneID" id="108979685"/>
<dbReference type="GO" id="GO:0006979">
    <property type="term" value="P:response to oxidative stress"/>
    <property type="evidence" value="ECO:0007669"/>
    <property type="project" value="UniProtKB-UniRule"/>
</dbReference>
<evidence type="ECO:0000256" key="14">
    <source>
        <dbReference type="PIRSR" id="PIRSR600823-4"/>
    </source>
</evidence>
<dbReference type="GO" id="GO:0046872">
    <property type="term" value="F:metal ion binding"/>
    <property type="evidence" value="ECO:0007669"/>
    <property type="project" value="UniProtKB-UniRule"/>
</dbReference>
<evidence type="ECO:0000256" key="9">
    <source>
        <dbReference type="ARBA" id="ARBA00023004"/>
    </source>
</evidence>
<evidence type="ECO:0000256" key="3">
    <source>
        <dbReference type="ARBA" id="ARBA00006873"/>
    </source>
</evidence>
<keyword evidence="17" id="KW-0472">Membrane</keyword>
<feature type="binding site" evidence="13">
    <location>
        <position position="262"/>
    </location>
    <ligand>
        <name>Ca(2+)</name>
        <dbReference type="ChEBI" id="CHEBI:29108"/>
        <label>2</label>
    </ligand>
</feature>
<comment type="similarity">
    <text evidence="3">Belongs to the peroxidase family. Ascorbate peroxidase subfamily.</text>
</comment>
<dbReference type="PRINTS" id="PR00461">
    <property type="entry name" value="PLPEROXIDASE"/>
</dbReference>
<dbReference type="PANTHER" id="PTHR31517">
    <property type="match status" value="1"/>
</dbReference>
<keyword evidence="19" id="KW-1185">Reference proteome</keyword>
<dbReference type="PROSITE" id="PS00436">
    <property type="entry name" value="PEROXIDASE_2"/>
    <property type="match status" value="1"/>
</dbReference>
<feature type="binding site" description="axial binding residue" evidence="13">
    <location>
        <position position="207"/>
    </location>
    <ligand>
        <name>heme b</name>
        <dbReference type="ChEBI" id="CHEBI:60344"/>
    </ligand>
    <ligandPart>
        <name>Fe</name>
        <dbReference type="ChEBI" id="CHEBI:18248"/>
    </ligandPart>
</feature>
<feature type="disulfide bond" evidence="15">
    <location>
        <begin position="34"/>
        <end position="129"/>
    </location>
</feature>
<organism evidence="19 20">
    <name type="scientific">Juglans regia</name>
    <name type="common">English walnut</name>
    <dbReference type="NCBI Taxonomy" id="51240"/>
    <lineage>
        <taxon>Eukaryota</taxon>
        <taxon>Viridiplantae</taxon>
        <taxon>Streptophyta</taxon>
        <taxon>Embryophyta</taxon>
        <taxon>Tracheophyta</taxon>
        <taxon>Spermatophyta</taxon>
        <taxon>Magnoliopsida</taxon>
        <taxon>eudicotyledons</taxon>
        <taxon>Gunneridae</taxon>
        <taxon>Pentapetalae</taxon>
        <taxon>rosids</taxon>
        <taxon>fabids</taxon>
        <taxon>Fagales</taxon>
        <taxon>Juglandaceae</taxon>
        <taxon>Juglans</taxon>
    </lineage>
</organism>
<feature type="site" description="Transition state stabilizer" evidence="14">
    <location>
        <position position="61"/>
    </location>
</feature>
<proteinExistence type="inferred from homology"/>
<evidence type="ECO:0000313" key="20">
    <source>
        <dbReference type="RefSeq" id="XP_035538865.1"/>
    </source>
</evidence>
<dbReference type="InParanoid" id="A0A6P9DTR7"/>
<dbReference type="EC" id="1.11.1.7" evidence="4 16"/>
<dbReference type="Pfam" id="PF00141">
    <property type="entry name" value="peroxidase"/>
    <property type="match status" value="1"/>
</dbReference>
<feature type="domain" description="Plant heme peroxidase family profile" evidence="18">
    <location>
        <begin position="24"/>
        <end position="339"/>
    </location>
</feature>
<keyword evidence="7 13" id="KW-0479">Metal-binding</keyword>
<feature type="binding site" evidence="12">
    <location>
        <position position="177"/>
    </location>
    <ligand>
        <name>substrate</name>
    </ligand>
</feature>
<keyword evidence="6 16" id="KW-0349">Heme</keyword>
<evidence type="ECO:0000256" key="8">
    <source>
        <dbReference type="ARBA" id="ARBA00023002"/>
    </source>
</evidence>
<dbReference type="FunFam" id="1.10.420.10:FF:000001">
    <property type="entry name" value="Peroxidase"/>
    <property type="match status" value="1"/>
</dbReference>
<feature type="chain" id="PRO_5028521927" description="Peroxidase" evidence="16">
    <location>
        <begin position="24"/>
        <end position="339"/>
    </location>
</feature>
<dbReference type="RefSeq" id="XP_035538865.1">
    <property type="nucleotide sequence ID" value="XM_035682972.1"/>
</dbReference>
<feature type="disulfide bond" evidence="15">
    <location>
        <begin position="67"/>
        <end position="72"/>
    </location>
</feature>
<dbReference type="InterPro" id="IPR019794">
    <property type="entry name" value="Peroxidases_AS"/>
</dbReference>
<dbReference type="Proteomes" id="UP000235220">
    <property type="component" value="Chromosome 11"/>
</dbReference>
<feature type="disulfide bond" evidence="15">
    <location>
        <begin position="135"/>
        <end position="335"/>
    </location>
</feature>
<dbReference type="Gene3D" id="1.10.520.10">
    <property type="match status" value="1"/>
</dbReference>
<dbReference type="GO" id="GO:0042744">
    <property type="term" value="P:hydrogen peroxide catabolic process"/>
    <property type="evidence" value="ECO:0007669"/>
    <property type="project" value="UniProtKB-KW"/>
</dbReference>
<evidence type="ECO:0000256" key="7">
    <source>
        <dbReference type="ARBA" id="ARBA00022723"/>
    </source>
</evidence>
<evidence type="ECO:0000256" key="1">
    <source>
        <dbReference type="ARBA" id="ARBA00000189"/>
    </source>
</evidence>
<evidence type="ECO:0000259" key="18">
    <source>
        <dbReference type="PROSITE" id="PS50873"/>
    </source>
</evidence>
<dbReference type="PRINTS" id="PR00458">
    <property type="entry name" value="PEROXIDASE"/>
</dbReference>